<name>A0A1I8AKE4_9BILA</name>
<feature type="region of interest" description="Disordered" evidence="1">
    <location>
        <begin position="34"/>
        <end position="53"/>
    </location>
</feature>
<dbReference type="WBParaSite" id="L893_g665.t1">
    <property type="protein sequence ID" value="L893_g665.t1"/>
    <property type="gene ID" value="L893_g665"/>
</dbReference>
<evidence type="ECO:0000256" key="1">
    <source>
        <dbReference type="SAM" id="MobiDB-lite"/>
    </source>
</evidence>
<evidence type="ECO:0000313" key="2">
    <source>
        <dbReference type="Proteomes" id="UP000095287"/>
    </source>
</evidence>
<feature type="compositionally biased region" description="Basic and acidic residues" evidence="1">
    <location>
        <begin position="37"/>
        <end position="53"/>
    </location>
</feature>
<dbReference type="AlphaFoldDB" id="A0A1I8AKE4"/>
<protein>
    <submittedName>
        <fullName evidence="3">TFIIS central domain-containing protein</fullName>
    </submittedName>
</protein>
<organism evidence="2 3">
    <name type="scientific">Steinernema glaseri</name>
    <dbReference type="NCBI Taxonomy" id="37863"/>
    <lineage>
        <taxon>Eukaryota</taxon>
        <taxon>Metazoa</taxon>
        <taxon>Ecdysozoa</taxon>
        <taxon>Nematoda</taxon>
        <taxon>Chromadorea</taxon>
        <taxon>Rhabditida</taxon>
        <taxon>Tylenchina</taxon>
        <taxon>Panagrolaimomorpha</taxon>
        <taxon>Strongyloidoidea</taxon>
        <taxon>Steinernematidae</taxon>
        <taxon>Steinernema</taxon>
    </lineage>
</organism>
<feature type="region of interest" description="Disordered" evidence="1">
    <location>
        <begin position="66"/>
        <end position="85"/>
    </location>
</feature>
<sequence>MEGLSKAKDPERQALGIWKLSMEERDKLEDLEAELESCPRKNNEAQRGTLEDRRSCPWKDYARQRTERAMSMQSNDSEIRSSTMGGIIPPMRPFEYTQHGIHFPSLFKTTLFEAAWRSKGVVLHMPPSSRPTGPAVSYPYSCYAHTLFTSLS</sequence>
<dbReference type="Proteomes" id="UP000095287">
    <property type="component" value="Unplaced"/>
</dbReference>
<keyword evidence="2" id="KW-1185">Reference proteome</keyword>
<reference evidence="3" key="1">
    <citation type="submission" date="2016-11" db="UniProtKB">
        <authorList>
            <consortium name="WormBaseParasite"/>
        </authorList>
    </citation>
    <scope>IDENTIFICATION</scope>
</reference>
<proteinExistence type="predicted"/>
<feature type="compositionally biased region" description="Polar residues" evidence="1">
    <location>
        <begin position="71"/>
        <end position="84"/>
    </location>
</feature>
<evidence type="ECO:0000313" key="3">
    <source>
        <dbReference type="WBParaSite" id="L893_g665.t1"/>
    </source>
</evidence>
<accession>A0A1I8AKE4</accession>